<proteinExistence type="inferred from homology"/>
<evidence type="ECO:0000256" key="1">
    <source>
        <dbReference type="ARBA" id="ARBA00004141"/>
    </source>
</evidence>
<dbReference type="InterPro" id="IPR045861">
    <property type="entry name" value="CorA_cytoplasmic_dom"/>
</dbReference>
<name>A0ABW4DRX5_9LACO</name>
<dbReference type="InterPro" id="IPR047199">
    <property type="entry name" value="CorA-like"/>
</dbReference>
<comment type="caution">
    <text evidence="7">The sequence shown here is derived from an EMBL/GenBank/DDBJ whole genome shotgun (WGS) entry which is preliminary data.</text>
</comment>
<sequence>MIRVNPYTQANNQVIEVTSMDDQDRQDLKANYHLTDKFLAYAADPVERARVEYNEFTETWIIVYNVPLAVTGETHHVIQPVSLIIHHNQLIVFVTERTKFILKEVTSLTNQDQTQGVWDSVLDLLYQVTTDYFDYIQQMSEVRAHIEEHLHHHSSSKQIFALADLSKNQTYFLTGANGNLVAISQLRFQIDQGNRLKLDQQTSAHLAEIEIEARQAQEMLELNTDMVDKISNTYNNLLNNNLNNVMKILTIYSVVLMIPPIIFGFYGMNTYLPFAEQNWGWIFSIVITIIPSVFIIYKLKHDHFL</sequence>
<evidence type="ECO:0000256" key="4">
    <source>
        <dbReference type="ARBA" id="ARBA00022989"/>
    </source>
</evidence>
<dbReference type="RefSeq" id="WP_125577987.1">
    <property type="nucleotide sequence ID" value="NZ_JBHTOF010000099.1"/>
</dbReference>
<comment type="subcellular location">
    <subcellularLocation>
        <location evidence="1">Membrane</location>
        <topology evidence="1">Multi-pass membrane protein</topology>
    </subcellularLocation>
</comment>
<evidence type="ECO:0000256" key="3">
    <source>
        <dbReference type="ARBA" id="ARBA00022692"/>
    </source>
</evidence>
<dbReference type="InterPro" id="IPR002523">
    <property type="entry name" value="MgTranspt_CorA/ZnTranspt_ZntB"/>
</dbReference>
<dbReference type="EMBL" id="JBHTOF010000099">
    <property type="protein sequence ID" value="MFD1466236.1"/>
    <property type="molecule type" value="Genomic_DNA"/>
</dbReference>
<organism evidence="7 8">
    <name type="scientific">Lapidilactobacillus mulanensis</name>
    <dbReference type="NCBI Taxonomy" id="2485999"/>
    <lineage>
        <taxon>Bacteria</taxon>
        <taxon>Bacillati</taxon>
        <taxon>Bacillota</taxon>
        <taxon>Bacilli</taxon>
        <taxon>Lactobacillales</taxon>
        <taxon>Lactobacillaceae</taxon>
        <taxon>Lapidilactobacillus</taxon>
    </lineage>
</organism>
<keyword evidence="3 6" id="KW-0812">Transmembrane</keyword>
<feature type="transmembrane region" description="Helical" evidence="6">
    <location>
        <begin position="248"/>
        <end position="267"/>
    </location>
</feature>
<dbReference type="InterPro" id="IPR045863">
    <property type="entry name" value="CorA_TM1_TM2"/>
</dbReference>
<dbReference type="Proteomes" id="UP001597244">
    <property type="component" value="Unassembled WGS sequence"/>
</dbReference>
<reference evidence="8" key="1">
    <citation type="journal article" date="2019" name="Int. J. Syst. Evol. Microbiol.">
        <title>The Global Catalogue of Microorganisms (GCM) 10K type strain sequencing project: providing services to taxonomists for standard genome sequencing and annotation.</title>
        <authorList>
            <consortium name="The Broad Institute Genomics Platform"/>
            <consortium name="The Broad Institute Genome Sequencing Center for Infectious Disease"/>
            <person name="Wu L."/>
            <person name="Ma J."/>
        </authorList>
    </citation>
    <scope>NUCLEOTIDE SEQUENCE [LARGE SCALE GENOMIC DNA]</scope>
    <source>
        <strain evidence="8">CCM 8951</strain>
    </source>
</reference>
<gene>
    <name evidence="7" type="ORF">ACFQ4L_09205</name>
</gene>
<dbReference type="PANTHER" id="PTHR47891">
    <property type="entry name" value="TRANSPORTER-RELATED"/>
    <property type="match status" value="1"/>
</dbReference>
<evidence type="ECO:0000256" key="2">
    <source>
        <dbReference type="ARBA" id="ARBA00009765"/>
    </source>
</evidence>
<evidence type="ECO:0000256" key="6">
    <source>
        <dbReference type="SAM" id="Phobius"/>
    </source>
</evidence>
<dbReference type="Gene3D" id="1.20.58.340">
    <property type="entry name" value="Magnesium transport protein CorA, transmembrane region"/>
    <property type="match status" value="2"/>
</dbReference>
<keyword evidence="4 6" id="KW-1133">Transmembrane helix</keyword>
<dbReference type="SUPFAM" id="SSF144083">
    <property type="entry name" value="Magnesium transport protein CorA, transmembrane region"/>
    <property type="match status" value="1"/>
</dbReference>
<dbReference type="SUPFAM" id="SSF143865">
    <property type="entry name" value="CorA soluble domain-like"/>
    <property type="match status" value="1"/>
</dbReference>
<dbReference type="PANTHER" id="PTHR47891:SF1">
    <property type="entry name" value="CORA-MAGNESIUM AND COBALT TRANSPORTER"/>
    <property type="match status" value="1"/>
</dbReference>
<feature type="transmembrane region" description="Helical" evidence="6">
    <location>
        <begin position="279"/>
        <end position="297"/>
    </location>
</feature>
<accession>A0ABW4DRX5</accession>
<evidence type="ECO:0000313" key="8">
    <source>
        <dbReference type="Proteomes" id="UP001597244"/>
    </source>
</evidence>
<comment type="similarity">
    <text evidence="2">Belongs to the CorA metal ion transporter (MIT) (TC 1.A.35) family.</text>
</comment>
<dbReference type="Gene3D" id="3.30.460.20">
    <property type="entry name" value="CorA soluble domain-like"/>
    <property type="match status" value="1"/>
</dbReference>
<evidence type="ECO:0000313" key="7">
    <source>
        <dbReference type="EMBL" id="MFD1466236.1"/>
    </source>
</evidence>
<dbReference type="Pfam" id="PF01544">
    <property type="entry name" value="CorA"/>
    <property type="match status" value="1"/>
</dbReference>
<dbReference type="CDD" id="cd12827">
    <property type="entry name" value="EcCorA_ZntB-like_u2"/>
    <property type="match status" value="1"/>
</dbReference>
<protein>
    <submittedName>
        <fullName evidence="7">Magnesium transporter CorA family protein</fullName>
    </submittedName>
</protein>
<keyword evidence="8" id="KW-1185">Reference proteome</keyword>
<evidence type="ECO:0000256" key="5">
    <source>
        <dbReference type="ARBA" id="ARBA00023136"/>
    </source>
</evidence>
<keyword evidence="5 6" id="KW-0472">Membrane</keyword>